<dbReference type="EMBL" id="JANGCH010000011">
    <property type="protein sequence ID" value="MCQ5122241.1"/>
    <property type="molecule type" value="Genomic_DNA"/>
</dbReference>
<evidence type="ECO:0000313" key="2">
    <source>
        <dbReference type="Proteomes" id="UP001524435"/>
    </source>
</evidence>
<organism evidence="1 2">
    <name type="scientific">Massilicoli timonensis</name>
    <dbReference type="NCBI Taxonomy" id="2015901"/>
    <lineage>
        <taxon>Bacteria</taxon>
        <taxon>Bacillati</taxon>
        <taxon>Bacillota</taxon>
        <taxon>Erysipelotrichia</taxon>
        <taxon>Erysipelotrichales</taxon>
        <taxon>Erysipelotrichaceae</taxon>
        <taxon>Massilicoli</taxon>
    </lineage>
</organism>
<sequence length="112" mass="13438">MRAVSKKRAKEKKVVAQMIRIYCNDHHREKGLCEDCEELLAYAHRRIDLCPFMESKTFCSNCRVHCYEKTKREQIKAIMRYSGPRMLLHHPLMAVHHVISSIQEKRRLEREK</sequence>
<gene>
    <name evidence="1" type="ORF">NE663_08220</name>
</gene>
<dbReference type="Pfam" id="PF11756">
    <property type="entry name" value="YgbA_NO"/>
    <property type="match status" value="1"/>
</dbReference>
<dbReference type="InterPro" id="IPR020483">
    <property type="entry name" value="Uncharacterised_YgbA"/>
</dbReference>
<comment type="caution">
    <text evidence="1">The sequence shown here is derived from an EMBL/GenBank/DDBJ whole genome shotgun (WGS) entry which is preliminary data.</text>
</comment>
<keyword evidence="2" id="KW-1185">Reference proteome</keyword>
<name>A0ABT1SLZ3_9FIRM</name>
<dbReference type="Proteomes" id="UP001524435">
    <property type="component" value="Unassembled WGS sequence"/>
</dbReference>
<evidence type="ECO:0000313" key="1">
    <source>
        <dbReference type="EMBL" id="MCQ5122241.1"/>
    </source>
</evidence>
<reference evidence="1 2" key="1">
    <citation type="submission" date="2022-06" db="EMBL/GenBank/DDBJ databases">
        <title>Isolation of gut microbiota from human fecal samples.</title>
        <authorList>
            <person name="Pamer E.G."/>
            <person name="Barat B."/>
            <person name="Waligurski E."/>
            <person name="Medina S."/>
            <person name="Paddock L."/>
            <person name="Mostad J."/>
        </authorList>
    </citation>
    <scope>NUCLEOTIDE SEQUENCE [LARGE SCALE GENOMIC DNA]</scope>
    <source>
        <strain evidence="1 2">DFI.6.1</strain>
    </source>
</reference>
<dbReference type="NCBIfam" id="NF007714">
    <property type="entry name" value="PRK10410.1-2"/>
    <property type="match status" value="1"/>
</dbReference>
<dbReference type="RefSeq" id="WP_102265757.1">
    <property type="nucleotide sequence ID" value="NZ_CANTYB010000038.1"/>
</dbReference>
<protein>
    <submittedName>
        <fullName evidence="1">Nitrous oxide-stimulated promoter family protein</fullName>
    </submittedName>
</protein>
<proteinExistence type="predicted"/>
<accession>A0ABT1SLZ3</accession>